<keyword evidence="4" id="KW-0997">Cell inner membrane</keyword>
<dbReference type="eggNOG" id="COG0841">
    <property type="taxonomic scope" value="Bacteria"/>
</dbReference>
<feature type="transmembrane region" description="Helical" evidence="8">
    <location>
        <begin position="435"/>
        <end position="455"/>
    </location>
</feature>
<feature type="transmembrane region" description="Helical" evidence="8">
    <location>
        <begin position="364"/>
        <end position="384"/>
    </location>
</feature>
<dbReference type="PRINTS" id="PR00702">
    <property type="entry name" value="ACRIFLAVINRP"/>
</dbReference>
<dbReference type="RefSeq" id="WP_023932577.1">
    <property type="nucleotide sequence ID" value="NZ_DF196819.1"/>
</dbReference>
<keyword evidence="7 8" id="KW-0472">Membrane</keyword>
<dbReference type="PANTHER" id="PTHR32063:SF23">
    <property type="entry name" value="HAE1 FAMILY EFFLLUX PUMP PERMEASE COMPONENT"/>
    <property type="match status" value="1"/>
</dbReference>
<organism evidence="9 10">
    <name type="scientific">Photobacterium leiognathi lrivu.4.1</name>
    <dbReference type="NCBI Taxonomy" id="1248232"/>
    <lineage>
        <taxon>Bacteria</taxon>
        <taxon>Pseudomonadati</taxon>
        <taxon>Pseudomonadota</taxon>
        <taxon>Gammaproteobacteria</taxon>
        <taxon>Vibrionales</taxon>
        <taxon>Vibrionaceae</taxon>
        <taxon>Photobacterium</taxon>
    </lineage>
</organism>
<feature type="transmembrane region" description="Helical" evidence="8">
    <location>
        <begin position="953"/>
        <end position="971"/>
    </location>
</feature>
<dbReference type="EMBL" id="DF196819">
    <property type="protein sequence ID" value="GAD30034.1"/>
    <property type="molecule type" value="Genomic_DNA"/>
</dbReference>
<name>A0A0U1P6P1_PHOLE</name>
<dbReference type="AlphaFoldDB" id="A0A0U1P6P1"/>
<evidence type="ECO:0000256" key="5">
    <source>
        <dbReference type="ARBA" id="ARBA00022692"/>
    </source>
</evidence>
<feature type="transmembrane region" description="Helical" evidence="8">
    <location>
        <begin position="530"/>
        <end position="550"/>
    </location>
</feature>
<dbReference type="GO" id="GO:0042910">
    <property type="term" value="F:xenobiotic transmembrane transporter activity"/>
    <property type="evidence" value="ECO:0007669"/>
    <property type="project" value="TreeGrafter"/>
</dbReference>
<evidence type="ECO:0000313" key="10">
    <source>
        <dbReference type="Proteomes" id="UP000030675"/>
    </source>
</evidence>
<dbReference type="PANTHER" id="PTHR32063">
    <property type="match status" value="1"/>
</dbReference>
<evidence type="ECO:0000313" key="9">
    <source>
        <dbReference type="EMBL" id="GAD30034.1"/>
    </source>
</evidence>
<dbReference type="GO" id="GO:0005886">
    <property type="term" value="C:plasma membrane"/>
    <property type="evidence" value="ECO:0007669"/>
    <property type="project" value="UniProtKB-SubCell"/>
</dbReference>
<accession>A0A0U1P6P1</accession>
<keyword evidence="3" id="KW-1003">Cell membrane</keyword>
<feature type="transmembrane region" description="Helical" evidence="8">
    <location>
        <begin position="467"/>
        <end position="494"/>
    </location>
</feature>
<dbReference type="Gene3D" id="3.30.2090.10">
    <property type="entry name" value="Multidrug efflux transporter AcrB TolC docking domain, DN and DC subdomains"/>
    <property type="match status" value="2"/>
</dbReference>
<feature type="transmembrane region" description="Helical" evidence="8">
    <location>
        <begin position="983"/>
        <end position="1007"/>
    </location>
</feature>
<keyword evidence="2" id="KW-0813">Transport</keyword>
<reference evidence="10" key="1">
    <citation type="submission" date="2012-12" db="EMBL/GenBank/DDBJ databases">
        <title>Genome Sequence of Photobacterium leiognathi lrivu.4.1.</title>
        <authorList>
            <person name="Urbanczyk H."/>
            <person name="Ogura Y."/>
            <person name="Hayashi T."/>
            <person name="Dunlap P.V."/>
        </authorList>
    </citation>
    <scope>NUCLEOTIDE SEQUENCE [LARGE SCALE GENOMIC DNA]</scope>
    <source>
        <strain evidence="10">lrivu.4.1</strain>
    </source>
</reference>
<keyword evidence="5 8" id="KW-0812">Transmembrane</keyword>
<feature type="transmembrane region" description="Helical" evidence="8">
    <location>
        <begin position="12"/>
        <end position="32"/>
    </location>
</feature>
<proteinExistence type="predicted"/>
<dbReference type="SUPFAM" id="SSF82693">
    <property type="entry name" value="Multidrug efflux transporter AcrB pore domain, PN1, PN2, PC1 and PC2 subdomains"/>
    <property type="match status" value="2"/>
</dbReference>
<feature type="transmembrane region" description="Helical" evidence="8">
    <location>
        <begin position="903"/>
        <end position="924"/>
    </location>
</feature>
<feature type="transmembrane region" description="Helical" evidence="8">
    <location>
        <begin position="390"/>
        <end position="415"/>
    </location>
</feature>
<dbReference type="Proteomes" id="UP000030675">
    <property type="component" value="Unassembled WGS sequence"/>
</dbReference>
<sequence>MKLPEVCIKHPVLACVMSIAIVLIGLVSLQSLPIQYFPDHRSPNATVSASIPGASADFMSNNVADKLISAATGLESVKTMNTDCQEGSCKLQIFFKDNVSEVKYASLMNNLRSKVEAINNFPPSMIDKPVVTDDSSENALPSNIITFEATGNITKRQMYNLISDQLIPQFRHISGVGGVWGPYGGSSQAIHVWLNPEKMMALGITANDVVSTLSKYNATFTAGTIKGQARDFSINPVNSVSSVADVRNLVVRYDNGNIVRVGDVANVVMDDATDTPSILHINSKLGMSIQTLPLKSENPVVVAKRVKAAMAKMKLPDTVKMKMVYNQANFIQASIDEGFKTLVEAIVLVGIVVVIFLGSVRFALIPLITIPVCVIGVFAVMAALGFTINVLTILAIILAIGLVVDDAIVVVENCYRHIEQGKPPLKAALESSREIIAPVIAMTLTLAAVFFPIGLMSGLTADLFHQFAFTLASSVLISGFVALTLSPMMSAFILKPASHTSKWFKWVDDKLDKTTHYYLALLNKAFTKKAGLLVVAVILIATASAATWFMPKTLLPVEDTGFISVSAKASSSVGRNYHLQNNAQLNSIFKGDPDIAANMSYIESEPENHLLLTPWNERKDSIEEIISRLMAKAKQQVLAYKVSMSVRAADNLNLPTGLVLELTTVNKDIKALGVSAAKVKEVLENYPGVANVNNSMQRDQLRFDLKIDQNAAVLSNVDYSDITSALSTFLGSVKAADLKMKDGYTYPIQVQVNRKSLSDFKVLDKLYVMSKAGQQLPLSQFVSIKQVTSESHIKTFMGLDNAEITADIMPGYSASDVETYVNQHVPELLQSGQNYQFNGVIENLHESSHGMTLLFGMALIFIFLILAAQFESFIEPLIILLTVPLCLVGALLTLKVFGQSLNIYSKIGLLTLVGLVTKHGILLVEFANKQQKEKGLSAYDAAIESAKSRLRPILMTSLTMIIGSLPLAFAVGPGSVGRINIGLVLVGGLILGTVFSLFLVPIAYVAMAKLREQDIIKRLKQLRTSNVKA</sequence>
<feature type="transmembrane region" description="Helical" evidence="8">
    <location>
        <begin position="851"/>
        <end position="870"/>
    </location>
</feature>
<evidence type="ECO:0000256" key="4">
    <source>
        <dbReference type="ARBA" id="ARBA00022519"/>
    </source>
</evidence>
<protein>
    <submittedName>
        <fullName evidence="9">AcrB/AcrD/AcrF family protein</fullName>
    </submittedName>
</protein>
<dbReference type="InterPro" id="IPR001036">
    <property type="entry name" value="Acrflvin-R"/>
</dbReference>
<dbReference type="Gene3D" id="3.30.70.1430">
    <property type="entry name" value="Multidrug efflux transporter AcrB pore domain"/>
    <property type="match status" value="2"/>
</dbReference>
<dbReference type="Gene3D" id="3.30.70.1440">
    <property type="entry name" value="Multidrug efflux transporter AcrB pore domain"/>
    <property type="match status" value="1"/>
</dbReference>
<gene>
    <name evidence="9" type="ORF">PLEI_1689</name>
</gene>
<feature type="transmembrane region" description="Helical" evidence="8">
    <location>
        <begin position="877"/>
        <end position="897"/>
    </location>
</feature>
<dbReference type="Gene3D" id="1.20.1640.10">
    <property type="entry name" value="Multidrug efflux transporter AcrB transmembrane domain"/>
    <property type="match status" value="2"/>
</dbReference>
<evidence type="ECO:0000256" key="6">
    <source>
        <dbReference type="ARBA" id="ARBA00022989"/>
    </source>
</evidence>
<evidence type="ECO:0000256" key="1">
    <source>
        <dbReference type="ARBA" id="ARBA00004429"/>
    </source>
</evidence>
<dbReference type="SUPFAM" id="SSF82714">
    <property type="entry name" value="Multidrug efflux transporter AcrB TolC docking domain, DN and DC subdomains"/>
    <property type="match status" value="2"/>
</dbReference>
<evidence type="ECO:0000256" key="8">
    <source>
        <dbReference type="SAM" id="Phobius"/>
    </source>
</evidence>
<evidence type="ECO:0000256" key="2">
    <source>
        <dbReference type="ARBA" id="ARBA00022448"/>
    </source>
</evidence>
<evidence type="ECO:0000256" key="7">
    <source>
        <dbReference type="ARBA" id="ARBA00023136"/>
    </source>
</evidence>
<keyword evidence="6 8" id="KW-1133">Transmembrane helix</keyword>
<dbReference type="Pfam" id="PF00873">
    <property type="entry name" value="ACR_tran"/>
    <property type="match status" value="1"/>
</dbReference>
<dbReference type="Gene3D" id="3.30.70.1320">
    <property type="entry name" value="Multidrug efflux transporter AcrB pore domain like"/>
    <property type="match status" value="1"/>
</dbReference>
<dbReference type="InterPro" id="IPR027463">
    <property type="entry name" value="AcrB_DN_DC_subdom"/>
</dbReference>
<comment type="subcellular location">
    <subcellularLocation>
        <location evidence="1">Cell inner membrane</location>
        <topology evidence="1">Multi-pass membrane protein</topology>
    </subcellularLocation>
</comment>
<feature type="transmembrane region" description="Helical" evidence="8">
    <location>
        <begin position="338"/>
        <end position="357"/>
    </location>
</feature>
<dbReference type="SUPFAM" id="SSF82866">
    <property type="entry name" value="Multidrug efflux transporter AcrB transmembrane domain"/>
    <property type="match status" value="2"/>
</dbReference>
<evidence type="ECO:0000256" key="3">
    <source>
        <dbReference type="ARBA" id="ARBA00022475"/>
    </source>
</evidence>
<dbReference type="FunFam" id="1.20.1640.10:FF:000001">
    <property type="entry name" value="Efflux pump membrane transporter"/>
    <property type="match status" value="1"/>
</dbReference>
<dbReference type="HOGENOM" id="CLU_002755_1_2_6"/>